<reference evidence="4" key="1">
    <citation type="submission" date="2022-12" db="EMBL/GenBank/DDBJ databases">
        <authorList>
            <person name="Petersen C."/>
        </authorList>
    </citation>
    <scope>NUCLEOTIDE SEQUENCE</scope>
    <source>
        <strain evidence="4">IBT 15544</strain>
    </source>
</reference>
<name>A0A9W9MLS2_9EURO</name>
<evidence type="ECO:0000259" key="3">
    <source>
        <dbReference type="Pfam" id="PF25581"/>
    </source>
</evidence>
<feature type="domain" description="AsqO/PenF-like C-terminal" evidence="3">
    <location>
        <begin position="273"/>
        <end position="394"/>
    </location>
</feature>
<dbReference type="AlphaFoldDB" id="A0A9W9MLS2"/>
<evidence type="ECO:0000256" key="1">
    <source>
        <dbReference type="SAM" id="SignalP"/>
    </source>
</evidence>
<comment type="caution">
    <text evidence="4">The sequence shown here is derived from an EMBL/GenBank/DDBJ whole genome shotgun (WGS) entry which is preliminary data.</text>
</comment>
<dbReference type="OrthoDB" id="5344254at2759"/>
<feature type="chain" id="PRO_5040929593" description="AttH domain-containing protein" evidence="1">
    <location>
        <begin position="24"/>
        <end position="435"/>
    </location>
</feature>
<dbReference type="InterPro" id="IPR057722">
    <property type="entry name" value="AsqO/PenF-like_C"/>
</dbReference>
<dbReference type="Pfam" id="PF24137">
    <property type="entry name" value="DA_N"/>
    <property type="match status" value="1"/>
</dbReference>
<sequence>MQRRVSSFIFPFGLIFTNILTGASPSPRRYDPLTTVRLRAESEPRIWKDLISSRVQNGTSQVRFDISTPWATLTTDALLKLDSPQVTLINASVFDWWYFDAVSDTNPGDSFVVTFFTSSATAFPFLDSGESSILIAYMWASFANGTVFSEFLPATFAIVAGGDGAAAPSLGNWSSAGFSWTAQKEDLSHYEINIASEKIQVEGRFTLSSGLTPHLPCGIQSETTDLEIAPHIGWASLTPDAVGTVDMNIQGSKLWFQGPAYHDKNWSDRPFIESVQSWYWGHGRLGPYSIVWFSYLALNDPTNTTYVSSYVAKDGHVLISSCNSSILTVRPFVTSETTSDRYPPRAGDIPGGFKLEFDLGGSNSWLIVNVLVDTLVAGDREYYMRWTGKMTGEILQVQSEKRQDACPATPSETRSVTGQSELTGVAVFEQFALLE</sequence>
<keyword evidence="1" id="KW-0732">Signal</keyword>
<protein>
    <recommendedName>
        <fullName evidence="6">AttH domain-containing protein</fullName>
    </recommendedName>
</protein>
<evidence type="ECO:0000259" key="2">
    <source>
        <dbReference type="Pfam" id="PF24137"/>
    </source>
</evidence>
<evidence type="ECO:0000313" key="5">
    <source>
        <dbReference type="Proteomes" id="UP001150904"/>
    </source>
</evidence>
<evidence type="ECO:0000313" key="4">
    <source>
        <dbReference type="EMBL" id="KAJ5203638.1"/>
    </source>
</evidence>
<feature type="domain" description="Diels-Alderase N-terminal" evidence="2">
    <location>
        <begin position="88"/>
        <end position="266"/>
    </location>
</feature>
<dbReference type="SUPFAM" id="SSF159245">
    <property type="entry name" value="AttH-like"/>
    <property type="match status" value="1"/>
</dbReference>
<dbReference type="GeneID" id="83178880"/>
<gene>
    <name evidence="4" type="ORF">N7498_004517</name>
</gene>
<reference evidence="4" key="2">
    <citation type="journal article" date="2023" name="IMA Fungus">
        <title>Comparative genomic study of the Penicillium genus elucidates a diverse pangenome and 15 lateral gene transfer events.</title>
        <authorList>
            <person name="Petersen C."/>
            <person name="Sorensen T."/>
            <person name="Nielsen M.R."/>
            <person name="Sondergaard T.E."/>
            <person name="Sorensen J.L."/>
            <person name="Fitzpatrick D.A."/>
            <person name="Frisvad J.C."/>
            <person name="Nielsen K.L."/>
        </authorList>
    </citation>
    <scope>NUCLEOTIDE SEQUENCE</scope>
    <source>
        <strain evidence="4">IBT 15544</strain>
    </source>
</reference>
<accession>A0A9W9MLS2</accession>
<dbReference type="Proteomes" id="UP001150904">
    <property type="component" value="Unassembled WGS sequence"/>
</dbReference>
<proteinExistence type="predicted"/>
<feature type="signal peptide" evidence="1">
    <location>
        <begin position="1"/>
        <end position="23"/>
    </location>
</feature>
<organism evidence="4 5">
    <name type="scientific">Penicillium cinerascens</name>
    <dbReference type="NCBI Taxonomy" id="70096"/>
    <lineage>
        <taxon>Eukaryota</taxon>
        <taxon>Fungi</taxon>
        <taxon>Dikarya</taxon>
        <taxon>Ascomycota</taxon>
        <taxon>Pezizomycotina</taxon>
        <taxon>Eurotiomycetes</taxon>
        <taxon>Eurotiomycetidae</taxon>
        <taxon>Eurotiales</taxon>
        <taxon>Aspergillaceae</taxon>
        <taxon>Penicillium</taxon>
    </lineage>
</organism>
<dbReference type="RefSeq" id="XP_058308117.1">
    <property type="nucleotide sequence ID" value="XM_058451579.1"/>
</dbReference>
<dbReference type="EMBL" id="JAPQKR010000012">
    <property type="protein sequence ID" value="KAJ5203638.1"/>
    <property type="molecule type" value="Genomic_DNA"/>
</dbReference>
<keyword evidence="5" id="KW-1185">Reference proteome</keyword>
<dbReference type="Pfam" id="PF25581">
    <property type="entry name" value="AsqO_C"/>
    <property type="match status" value="1"/>
</dbReference>
<evidence type="ECO:0008006" key="6">
    <source>
        <dbReference type="Google" id="ProtNLM"/>
    </source>
</evidence>
<dbReference type="InterPro" id="IPR056402">
    <property type="entry name" value="DA_N"/>
</dbReference>